<reference evidence="1 2" key="1">
    <citation type="submission" date="2022-11" db="EMBL/GenBank/DDBJ databases">
        <title>Minimal conservation of predation-associated metabolite biosynthetic gene clusters underscores biosynthetic potential of Myxococcota including descriptions for ten novel species: Archangium lansinium sp. nov., Myxococcus landrumus sp. nov., Nannocystis bai.</title>
        <authorList>
            <person name="Ahearne A."/>
            <person name="Stevens C."/>
            <person name="Dowd S."/>
        </authorList>
    </citation>
    <scope>NUCLEOTIDE SEQUENCE [LARGE SCALE GENOMIC DNA]</scope>
    <source>
        <strain evidence="1 2">NCELM</strain>
    </source>
</reference>
<proteinExistence type="predicted"/>
<keyword evidence="2" id="KW-1185">Reference proteome</keyword>
<name>A0ABT5BLF3_9BACT</name>
<organism evidence="1 2">
    <name type="scientific">Nannocystis radixulma</name>
    <dbReference type="NCBI Taxonomy" id="2995305"/>
    <lineage>
        <taxon>Bacteria</taxon>
        <taxon>Pseudomonadati</taxon>
        <taxon>Myxococcota</taxon>
        <taxon>Polyangia</taxon>
        <taxon>Nannocystales</taxon>
        <taxon>Nannocystaceae</taxon>
        <taxon>Nannocystis</taxon>
    </lineage>
</organism>
<protein>
    <submittedName>
        <fullName evidence="1">Uncharacterized protein</fullName>
    </submittedName>
</protein>
<evidence type="ECO:0000313" key="2">
    <source>
        <dbReference type="Proteomes" id="UP001217838"/>
    </source>
</evidence>
<dbReference type="RefSeq" id="WP_272008814.1">
    <property type="nucleotide sequence ID" value="NZ_JAQNDN010000024.1"/>
</dbReference>
<sequence>MSESAEYHFLDLLIDDCEDGLRSVALVAENLTIQWRALPAGGLREMLNLLRDRNGDYLQLNVGRLFSDAAVFLVRRETIISFKVTSEQPPGDLVLMHLTEATISRLEDALVDAIEDWGP</sequence>
<dbReference type="Proteomes" id="UP001217838">
    <property type="component" value="Unassembled WGS sequence"/>
</dbReference>
<gene>
    <name evidence="1" type="ORF">POL58_42570</name>
</gene>
<dbReference type="EMBL" id="JAQNDN010000024">
    <property type="protein sequence ID" value="MDC0674508.1"/>
    <property type="molecule type" value="Genomic_DNA"/>
</dbReference>
<evidence type="ECO:0000313" key="1">
    <source>
        <dbReference type="EMBL" id="MDC0674508.1"/>
    </source>
</evidence>
<accession>A0ABT5BLF3</accession>
<comment type="caution">
    <text evidence="1">The sequence shown here is derived from an EMBL/GenBank/DDBJ whole genome shotgun (WGS) entry which is preliminary data.</text>
</comment>